<protein>
    <recommendedName>
        <fullName evidence="3">Transposase</fullName>
    </recommendedName>
</protein>
<organism evidence="1 2">
    <name type="scientific">Thomasclavelia cocleata</name>
    <dbReference type="NCBI Taxonomy" id="69824"/>
    <lineage>
        <taxon>Bacteria</taxon>
        <taxon>Bacillati</taxon>
        <taxon>Bacillota</taxon>
        <taxon>Erysipelotrichia</taxon>
        <taxon>Erysipelotrichales</taxon>
        <taxon>Coprobacillaceae</taxon>
        <taxon>Thomasclavelia</taxon>
    </lineage>
</organism>
<dbReference type="RefSeq" id="WP_172473147.1">
    <property type="nucleotide sequence ID" value="NZ_BLMI01000255.1"/>
</dbReference>
<dbReference type="Pfam" id="PF05717">
    <property type="entry name" value="TnpB_IS66"/>
    <property type="match status" value="1"/>
</dbReference>
<reference evidence="1 2" key="1">
    <citation type="journal article" date="2020" name="Microbiome">
        <title>Single-cell genomics of uncultured bacteria reveals dietary fiber responders in the mouse gut microbiota.</title>
        <authorList>
            <person name="Chijiiwa R."/>
            <person name="Hosokawa M."/>
            <person name="Kogawa M."/>
            <person name="Nishikawa Y."/>
            <person name="Ide K."/>
            <person name="Sakanashi C."/>
            <person name="Takahashi K."/>
            <person name="Takeyama H."/>
        </authorList>
    </citation>
    <scope>NUCLEOTIDE SEQUENCE [LARGE SCALE GENOMIC DNA]</scope>
    <source>
        <strain evidence="1">IMSAGC_017</strain>
    </source>
</reference>
<gene>
    <name evidence="1" type="ORF">IMSAGC017_02045</name>
</gene>
<dbReference type="EMBL" id="BLMI01000255">
    <property type="protein sequence ID" value="GFI41999.1"/>
    <property type="molecule type" value="Genomic_DNA"/>
</dbReference>
<dbReference type="Proteomes" id="UP000490821">
    <property type="component" value="Unassembled WGS sequence"/>
</dbReference>
<evidence type="ECO:0000313" key="2">
    <source>
        <dbReference type="Proteomes" id="UP000490821"/>
    </source>
</evidence>
<comment type="caution">
    <text evidence="1">The sequence shown here is derived from an EMBL/GenBank/DDBJ whole genome shotgun (WGS) entry which is preliminary data.</text>
</comment>
<evidence type="ECO:0008006" key="3">
    <source>
        <dbReference type="Google" id="ProtNLM"/>
    </source>
</evidence>
<sequence>MLGDVSKAEHIYIAAGYTDMRKQIDGLAALVQTDFNLDPFSNSLFLFGSVKKQLVFYMSFSL</sequence>
<accession>A0A829ZD15</accession>
<proteinExistence type="predicted"/>
<name>A0A829ZD15_9FIRM</name>
<evidence type="ECO:0000313" key="1">
    <source>
        <dbReference type="EMBL" id="GFI41999.1"/>
    </source>
</evidence>
<dbReference type="AlphaFoldDB" id="A0A829ZD15"/>
<dbReference type="InterPro" id="IPR008878">
    <property type="entry name" value="Transposase_IS66_Orf2"/>
</dbReference>